<name>A0AB39CCM4_9VIRU</name>
<dbReference type="EMBL" id="PQ015378">
    <property type="protein sequence ID" value="XDJ14678.1"/>
    <property type="molecule type" value="Genomic_DNA"/>
</dbReference>
<accession>A0AB39CCM4</accession>
<evidence type="ECO:0000313" key="1">
    <source>
        <dbReference type="EMBL" id="XDJ14678.1"/>
    </source>
</evidence>
<reference evidence="1" key="1">
    <citation type="submission" date="2024-07" db="EMBL/GenBank/DDBJ databases">
        <authorList>
            <person name="Bringhurst R.M."/>
            <person name="Homer T.E."/>
        </authorList>
    </citation>
    <scope>NUCLEOTIDE SEQUENCE</scope>
</reference>
<sequence>MHMSPPTGVEDNVAVMVSYARIRPIVDKMVLYIEGQSAATQYPMEEDAIRTIIFECLNEYVQFALPKIPQPQDLNFEYYLDTRFKAMADIINPPVTDENPYPNKAGILFLSAQWAMAVGELARQLIPGIRDLNAWGQDCNQMQVFTIPEAVSFDRAEDLRRTKVTSAMYILSGVQYDEVDMVEEGI</sequence>
<organism evidence="1">
    <name type="scientific">Pseudomonas phage RVTF4</name>
    <dbReference type="NCBI Taxonomy" id="3236931"/>
    <lineage>
        <taxon>Viruses</taxon>
    </lineage>
</organism>
<protein>
    <submittedName>
        <fullName evidence="1">Uncharacterized protein</fullName>
    </submittedName>
</protein>
<proteinExistence type="predicted"/>